<dbReference type="AlphaFoldDB" id="A0A8J7TUR1"/>
<accession>A0A8J7TUR1</accession>
<reference evidence="1" key="1">
    <citation type="submission" date="2021-02" db="EMBL/GenBank/DDBJ databases">
        <title>Thiocyanate and organic carbon inputs drive convergent selection for specific autotrophic Afipia and Thiobacillus strains within complex microbiomes.</title>
        <authorList>
            <person name="Huddy R.J."/>
            <person name="Sachdeva R."/>
            <person name="Kadzinga F."/>
            <person name="Kantor R.S."/>
            <person name="Harrison S.T.L."/>
            <person name="Banfield J.F."/>
        </authorList>
    </citation>
    <scope>NUCLEOTIDE SEQUENCE</scope>
    <source>
        <strain evidence="1">SCN18_10_11_15_R4_P_38_20</strain>
    </source>
</reference>
<dbReference type="Proteomes" id="UP000664414">
    <property type="component" value="Unassembled WGS sequence"/>
</dbReference>
<gene>
    <name evidence="1" type="ORF">J0H12_05900</name>
</gene>
<sequence>MKFYFVWCHENDQFDPVIHARQDEALFSFEIVGQEAKYPTACVQIINPKCGLLSPDRHQWAFISGDRGYGVELLFRGRILSIPEQIEGETLKILLIAEPSHAKEILQDLTETLKEAPFWDPLFIQEDHVEDPVENLEARSALYCWSRTTPKVTLSDYFWGQESLKIKGNFFRDSLKISRTATPLAAIDVTVTAEWYQRYEGRTDISRLLQDKFPEGLINTLTGSSLEKKWWRRGDKIGRSGYWIAHSDLQGLGMIEHEIEVKIPMAWSAPQQIDLAAPPLKGSGGLS</sequence>
<comment type="caution">
    <text evidence="1">The sequence shown here is derived from an EMBL/GenBank/DDBJ whole genome shotgun (WGS) entry which is preliminary data.</text>
</comment>
<organism evidence="1 2">
    <name type="scientific">Candidatus Paracaedimonas acanthamoebae</name>
    <dbReference type="NCBI Taxonomy" id="244581"/>
    <lineage>
        <taxon>Bacteria</taxon>
        <taxon>Pseudomonadati</taxon>
        <taxon>Pseudomonadota</taxon>
        <taxon>Alphaproteobacteria</taxon>
        <taxon>Holosporales</taxon>
        <taxon>Caedimonadaceae</taxon>
        <taxon>Candidatus Paracaedimonas</taxon>
    </lineage>
</organism>
<name>A0A8J7TUR1_9PROT</name>
<evidence type="ECO:0000313" key="2">
    <source>
        <dbReference type="Proteomes" id="UP000664414"/>
    </source>
</evidence>
<dbReference type="EMBL" id="JAFKGL010000024">
    <property type="protein sequence ID" value="MBN9413437.1"/>
    <property type="molecule type" value="Genomic_DNA"/>
</dbReference>
<evidence type="ECO:0000313" key="1">
    <source>
        <dbReference type="EMBL" id="MBN9413437.1"/>
    </source>
</evidence>
<proteinExistence type="predicted"/>
<protein>
    <submittedName>
        <fullName evidence="1">Uncharacterized protein</fullName>
    </submittedName>
</protein>